<dbReference type="FunFam" id="3.40.1810.10:FF:000004">
    <property type="entry name" value="MADS-box transcription factor 1"/>
    <property type="match status" value="1"/>
</dbReference>
<accession>A0A8J5GGD5</accession>
<evidence type="ECO:0000313" key="11">
    <source>
        <dbReference type="Proteomes" id="UP000734854"/>
    </source>
</evidence>
<dbReference type="GO" id="GO:0003700">
    <property type="term" value="F:DNA-binding transcription factor activity"/>
    <property type="evidence" value="ECO:0007669"/>
    <property type="project" value="InterPro"/>
</dbReference>
<feature type="coiled-coil region" evidence="6">
    <location>
        <begin position="244"/>
        <end position="330"/>
    </location>
</feature>
<dbReference type="GO" id="GO:0046983">
    <property type="term" value="F:protein dimerization activity"/>
    <property type="evidence" value="ECO:0007669"/>
    <property type="project" value="InterPro"/>
</dbReference>
<keyword evidence="2" id="KW-0805">Transcription regulation</keyword>
<keyword evidence="6" id="KW-0175">Coiled coil</keyword>
<dbReference type="CDD" id="cd00265">
    <property type="entry name" value="MADS_MEF2_like"/>
    <property type="match status" value="1"/>
</dbReference>
<evidence type="ECO:0000256" key="6">
    <source>
        <dbReference type="SAM" id="Coils"/>
    </source>
</evidence>
<feature type="compositionally biased region" description="Basic and acidic residues" evidence="7">
    <location>
        <begin position="15"/>
        <end position="29"/>
    </location>
</feature>
<dbReference type="EMBL" id="JACMSC010000009">
    <property type="protein sequence ID" value="KAG6507047.1"/>
    <property type="molecule type" value="Genomic_DNA"/>
</dbReference>
<dbReference type="GO" id="GO:0045944">
    <property type="term" value="P:positive regulation of transcription by RNA polymerase II"/>
    <property type="evidence" value="ECO:0007669"/>
    <property type="project" value="InterPro"/>
</dbReference>
<keyword evidence="3" id="KW-0238">DNA-binding</keyword>
<evidence type="ECO:0000256" key="4">
    <source>
        <dbReference type="ARBA" id="ARBA00023163"/>
    </source>
</evidence>
<evidence type="ECO:0000313" key="10">
    <source>
        <dbReference type="EMBL" id="KAG6507047.1"/>
    </source>
</evidence>
<evidence type="ECO:0000259" key="8">
    <source>
        <dbReference type="PROSITE" id="PS50066"/>
    </source>
</evidence>
<dbReference type="Proteomes" id="UP000734854">
    <property type="component" value="Unassembled WGS sequence"/>
</dbReference>
<gene>
    <name evidence="10" type="ORF">ZIOFF_032387</name>
</gene>
<keyword evidence="5" id="KW-0539">Nucleus</keyword>
<dbReference type="SMART" id="SM00432">
    <property type="entry name" value="MADS"/>
    <property type="match status" value="1"/>
</dbReference>
<feature type="domain" description="MADS-box" evidence="8">
    <location>
        <begin position="159"/>
        <end position="219"/>
    </location>
</feature>
<evidence type="ECO:0000256" key="5">
    <source>
        <dbReference type="ARBA" id="ARBA00023242"/>
    </source>
</evidence>
<dbReference type="InterPro" id="IPR050142">
    <property type="entry name" value="MADS-box/MEF2_TF"/>
</dbReference>
<evidence type="ECO:0000256" key="7">
    <source>
        <dbReference type="SAM" id="MobiDB-lite"/>
    </source>
</evidence>
<comment type="caution">
    <text evidence="10">The sequence shown here is derived from an EMBL/GenBank/DDBJ whole genome shotgun (WGS) entry which is preliminary data.</text>
</comment>
<dbReference type="PANTHER" id="PTHR48019">
    <property type="entry name" value="SERUM RESPONSE FACTOR HOMOLOG"/>
    <property type="match status" value="1"/>
</dbReference>
<evidence type="ECO:0000259" key="9">
    <source>
        <dbReference type="PROSITE" id="PS51297"/>
    </source>
</evidence>
<proteinExistence type="predicted"/>
<evidence type="ECO:0000256" key="1">
    <source>
        <dbReference type="ARBA" id="ARBA00004123"/>
    </source>
</evidence>
<dbReference type="InterPro" id="IPR036879">
    <property type="entry name" value="TF_MADSbox_sf"/>
</dbReference>
<dbReference type="InterPro" id="IPR002487">
    <property type="entry name" value="TF_Kbox"/>
</dbReference>
<dbReference type="AlphaFoldDB" id="A0A8J5GGD5"/>
<sequence>MEEREDESSDLGISKMDDSGKDRAARREVNGSMALGPSSPIRSRLPQTFAEGFFFPNVREVFEAARRNACEAAITDQIGRTCVAVQDGATIECGEKLLLIDGCCCCFALTRAILERNGNSTGCVAYPCHLLPSHILSQHYSIIISLFTAVAVAAAATKMGRGRVELKRIENKINRQVTFSKRRNGLLKKAYELSVLCDAEVALIIFSTRGKLYEFGSVGTSKTLERYQRCCYTSQNTNVANHEAQNWYQEMSKLKAKFESLQRSQRHLLGEDLGPLSVKELQQLERQLESALSQARQRKTQLMLEQMEELRKKERRLGEINKQLKDQLEAEGATLRALQAPWATSDHGASAVAGSSFSVEANPNMDHAPTLCIGHHQFVPSEAAMARNLAVEENNFMLGWIP</sequence>
<dbReference type="PROSITE" id="PS50066">
    <property type="entry name" value="MADS_BOX_2"/>
    <property type="match status" value="1"/>
</dbReference>
<dbReference type="GO" id="GO:0000977">
    <property type="term" value="F:RNA polymerase II transcription regulatory region sequence-specific DNA binding"/>
    <property type="evidence" value="ECO:0007669"/>
    <property type="project" value="InterPro"/>
</dbReference>
<feature type="domain" description="K-box" evidence="9">
    <location>
        <begin position="244"/>
        <end position="334"/>
    </location>
</feature>
<dbReference type="PRINTS" id="PR00404">
    <property type="entry name" value="MADSDOMAIN"/>
</dbReference>
<dbReference type="Gene3D" id="3.40.1810.10">
    <property type="entry name" value="Transcription factor, MADS-box"/>
    <property type="match status" value="1"/>
</dbReference>
<dbReference type="Pfam" id="PF01486">
    <property type="entry name" value="K-box"/>
    <property type="match status" value="1"/>
</dbReference>
<protein>
    <submittedName>
        <fullName evidence="10">Uncharacterized protein</fullName>
    </submittedName>
</protein>
<dbReference type="InterPro" id="IPR002100">
    <property type="entry name" value="TF_MADSbox"/>
</dbReference>
<dbReference type="GO" id="GO:0005634">
    <property type="term" value="C:nucleus"/>
    <property type="evidence" value="ECO:0007669"/>
    <property type="project" value="UniProtKB-SubCell"/>
</dbReference>
<feature type="region of interest" description="Disordered" evidence="7">
    <location>
        <begin position="1"/>
        <end position="38"/>
    </location>
</feature>
<reference evidence="10 11" key="1">
    <citation type="submission" date="2020-08" db="EMBL/GenBank/DDBJ databases">
        <title>Plant Genome Project.</title>
        <authorList>
            <person name="Zhang R.-G."/>
        </authorList>
    </citation>
    <scope>NUCLEOTIDE SEQUENCE [LARGE SCALE GENOMIC DNA]</scope>
    <source>
        <tissue evidence="10">Rhizome</tissue>
    </source>
</reference>
<dbReference type="PROSITE" id="PS51297">
    <property type="entry name" value="K_BOX"/>
    <property type="match status" value="1"/>
</dbReference>
<dbReference type="PROSITE" id="PS00350">
    <property type="entry name" value="MADS_BOX_1"/>
    <property type="match status" value="1"/>
</dbReference>
<dbReference type="Pfam" id="PF00319">
    <property type="entry name" value="SRF-TF"/>
    <property type="match status" value="1"/>
</dbReference>
<dbReference type="InterPro" id="IPR033896">
    <property type="entry name" value="MEF2-like_N"/>
</dbReference>
<dbReference type="SUPFAM" id="SSF55455">
    <property type="entry name" value="SRF-like"/>
    <property type="match status" value="1"/>
</dbReference>
<keyword evidence="11" id="KW-1185">Reference proteome</keyword>
<comment type="subcellular location">
    <subcellularLocation>
        <location evidence="1">Nucleus</location>
    </subcellularLocation>
</comment>
<organism evidence="10 11">
    <name type="scientific">Zingiber officinale</name>
    <name type="common">Ginger</name>
    <name type="synonym">Amomum zingiber</name>
    <dbReference type="NCBI Taxonomy" id="94328"/>
    <lineage>
        <taxon>Eukaryota</taxon>
        <taxon>Viridiplantae</taxon>
        <taxon>Streptophyta</taxon>
        <taxon>Embryophyta</taxon>
        <taxon>Tracheophyta</taxon>
        <taxon>Spermatophyta</taxon>
        <taxon>Magnoliopsida</taxon>
        <taxon>Liliopsida</taxon>
        <taxon>Zingiberales</taxon>
        <taxon>Zingiberaceae</taxon>
        <taxon>Zingiber</taxon>
    </lineage>
</organism>
<dbReference type="GO" id="GO:0010093">
    <property type="term" value="P:specification of floral organ identity"/>
    <property type="evidence" value="ECO:0007669"/>
    <property type="project" value="UniProtKB-ARBA"/>
</dbReference>
<evidence type="ECO:0000256" key="2">
    <source>
        <dbReference type="ARBA" id="ARBA00023015"/>
    </source>
</evidence>
<evidence type="ECO:0000256" key="3">
    <source>
        <dbReference type="ARBA" id="ARBA00023125"/>
    </source>
</evidence>
<keyword evidence="4" id="KW-0804">Transcription</keyword>
<name>A0A8J5GGD5_ZINOF</name>